<name>A0ABU8FQ93_9BACI</name>
<reference evidence="1 2" key="1">
    <citation type="submission" date="2024-01" db="EMBL/GenBank/DDBJ databases">
        <title>Seven novel Bacillus-like species.</title>
        <authorList>
            <person name="Liu G."/>
        </authorList>
    </citation>
    <scope>NUCLEOTIDE SEQUENCE [LARGE SCALE GENOMIC DNA]</scope>
    <source>
        <strain evidence="1 2">FJAT-53711</strain>
    </source>
</reference>
<accession>A0ABU8FQ93</accession>
<dbReference type="Gene3D" id="3.40.960.10">
    <property type="entry name" value="VSR Endonuclease"/>
    <property type="match status" value="1"/>
</dbReference>
<dbReference type="Proteomes" id="UP001367922">
    <property type="component" value="Unassembled WGS sequence"/>
</dbReference>
<proteinExistence type="predicted"/>
<gene>
    <name evidence="1" type="ORF">WAX78_00715</name>
</gene>
<evidence type="ECO:0000313" key="2">
    <source>
        <dbReference type="Proteomes" id="UP001367922"/>
    </source>
</evidence>
<dbReference type="RefSeq" id="WP_336480412.1">
    <property type="nucleotide sequence ID" value="NZ_JBAWSV010000001.1"/>
</dbReference>
<comment type="caution">
    <text evidence="1">The sequence shown here is derived from an EMBL/GenBank/DDBJ whole genome shotgun (WGS) entry which is preliminary data.</text>
</comment>
<keyword evidence="2" id="KW-1185">Reference proteome</keyword>
<sequence>MPKKTTEQFKKEVYELTGEEYTVLSEYVTARESIQMKHNKCLDGTTYKYPVTPSNFLKGRRCPKCARVKVGDKFRKSADAFKNEIYELVGEEYTLLDEYFNSWKPVQFIHNQCIDGSSHAFPMEPISFLKGKRCPKCKKQQPKPVHVRKKTTEMFKREVQELIKDEYTVLGEYKNNRTDIMMKHNNCLDGGSYEYPVRPSNFLNGTRCPKCFGTHKKITEQFKQEVLEKGNGEYEVLGEYITAHIPILIRHITCLDGGTHEYPIKPNAFLSGSRCPKCYGTPMKTDEEFKKDVYDLVGEEYIVLSEYQGNKKEVQMKHVYCWDGGTHDFPVRPGNFLFGGTRCPKCFGSFLKTIEQFKQEVFDLVGDEYQVVSEYINSREYITMLHKYCLDGGEHEYPVTPDSFLRGIRCPKCGVIKAANKLRKTLAEFKVEIFKLVGDEYSVVGDYVSSHVPILMKHNKCLDGGTNEFPMQPANFIYGQRCPKCFGNFLKTHEEFVQEVRELVGDEYTVLETYKGSKETVSMRHNTCLDGRTHEYTPFPSNFLKGQRCPKCAPLRTAEQTRKTIEQFKQEVYDLVGEEYTVEGEYTGANSSILLKHHKCLDGGSFQYPATPSNFLRGSRCPKCSQSKGEKRILDWLNNKSISFKPQYKFEDCRYKRKMPFDFAVFINENLICLIEYQGGQHYAPVDFFGGVETFEDLLIRDTIKKQYCISKGIPLLVIPYWEFDNIEEILENYFLQK</sequence>
<organism evidence="1 2">
    <name type="scientific">Bacillus yunxiaonensis</name>
    <dbReference type="NCBI Taxonomy" id="3127665"/>
    <lineage>
        <taxon>Bacteria</taxon>
        <taxon>Bacillati</taxon>
        <taxon>Bacillota</taxon>
        <taxon>Bacilli</taxon>
        <taxon>Bacillales</taxon>
        <taxon>Bacillaceae</taxon>
        <taxon>Bacillus</taxon>
    </lineage>
</organism>
<dbReference type="EMBL" id="JBAWSV010000001">
    <property type="protein sequence ID" value="MEI4827996.1"/>
    <property type="molecule type" value="Genomic_DNA"/>
</dbReference>
<evidence type="ECO:0008006" key="3">
    <source>
        <dbReference type="Google" id="ProtNLM"/>
    </source>
</evidence>
<evidence type="ECO:0000313" key="1">
    <source>
        <dbReference type="EMBL" id="MEI4827996.1"/>
    </source>
</evidence>
<protein>
    <recommendedName>
        <fullName evidence="3">DUF2726 domain-containing protein</fullName>
    </recommendedName>
</protein>